<accession>A0A3N1VNF5</accession>
<evidence type="ECO:0000259" key="5">
    <source>
        <dbReference type="Pfam" id="PF00542"/>
    </source>
</evidence>
<dbReference type="GO" id="GO:0022625">
    <property type="term" value="C:cytosolic large ribosomal subunit"/>
    <property type="evidence" value="ECO:0007669"/>
    <property type="project" value="TreeGrafter"/>
</dbReference>
<comment type="similarity">
    <text evidence="1 4">Belongs to the bacterial ribosomal protein bL12 family.</text>
</comment>
<dbReference type="InterPro" id="IPR008932">
    <property type="entry name" value="Ribosomal_bL12_oligo"/>
</dbReference>
<evidence type="ECO:0000256" key="3">
    <source>
        <dbReference type="ARBA" id="ARBA00023274"/>
    </source>
</evidence>
<dbReference type="GO" id="GO:0003735">
    <property type="term" value="F:structural constituent of ribosome"/>
    <property type="evidence" value="ECO:0007669"/>
    <property type="project" value="InterPro"/>
</dbReference>
<dbReference type="PANTHER" id="PTHR45987">
    <property type="entry name" value="39S RIBOSOMAL PROTEIN L12"/>
    <property type="match status" value="1"/>
</dbReference>
<evidence type="ECO:0000256" key="1">
    <source>
        <dbReference type="ARBA" id="ARBA00007197"/>
    </source>
</evidence>
<evidence type="ECO:0000313" key="8">
    <source>
        <dbReference type="Proteomes" id="UP000276223"/>
    </source>
</evidence>
<protein>
    <recommendedName>
        <fullName evidence="4">Large ribosomal subunit protein bL12</fullName>
    </recommendedName>
</protein>
<keyword evidence="8" id="KW-1185">Reference proteome</keyword>
<dbReference type="PANTHER" id="PTHR45987:SF4">
    <property type="entry name" value="LARGE RIBOSOMAL SUBUNIT PROTEIN BL12M"/>
    <property type="match status" value="1"/>
</dbReference>
<dbReference type="InterPro" id="IPR036235">
    <property type="entry name" value="Ribosomal_bL12_oligo_N_sf"/>
</dbReference>
<feature type="domain" description="Large ribosomal subunit protein bL12 oligomerization" evidence="6">
    <location>
        <begin position="5"/>
        <end position="52"/>
    </location>
</feature>
<evidence type="ECO:0000313" key="7">
    <source>
        <dbReference type="EMBL" id="ROR01742.1"/>
    </source>
</evidence>
<dbReference type="NCBIfam" id="TIGR00855">
    <property type="entry name" value="L12"/>
    <property type="match status" value="1"/>
</dbReference>
<dbReference type="OrthoDB" id="9811748at2"/>
<dbReference type="Gene3D" id="3.30.1390.10">
    <property type="match status" value="1"/>
</dbReference>
<feature type="domain" description="Large ribosomal subunit protein bL12 C-terminal" evidence="5">
    <location>
        <begin position="62"/>
        <end position="128"/>
    </location>
</feature>
<gene>
    <name evidence="4" type="primary">rplL</name>
    <name evidence="7" type="ORF">EDC27_0925</name>
</gene>
<evidence type="ECO:0000256" key="2">
    <source>
        <dbReference type="ARBA" id="ARBA00022980"/>
    </source>
</evidence>
<name>A0A3N1VNF5_9BACT</name>
<comment type="subunit">
    <text evidence="4">Homodimer. Part of the ribosomal stalk of the 50S ribosomal subunit. Forms a multimeric L10(L12)X complex, where L10 forms an elongated spine to which 2 to 4 L12 dimers bind in a sequential fashion. Binds GTP-bound translation factors.</text>
</comment>
<comment type="function">
    <text evidence="4">Forms part of the ribosomal stalk which helps the ribosome interact with GTP-bound translation factors. Is thus essential for accurate translation.</text>
</comment>
<dbReference type="CDD" id="cd00387">
    <property type="entry name" value="Ribosomal_L7_L12"/>
    <property type="match status" value="1"/>
</dbReference>
<dbReference type="HAMAP" id="MF_00368">
    <property type="entry name" value="Ribosomal_bL12"/>
    <property type="match status" value="1"/>
</dbReference>
<dbReference type="GO" id="GO:0003729">
    <property type="term" value="F:mRNA binding"/>
    <property type="evidence" value="ECO:0007669"/>
    <property type="project" value="TreeGrafter"/>
</dbReference>
<dbReference type="Pfam" id="PF00542">
    <property type="entry name" value="Ribosomal_L12"/>
    <property type="match status" value="1"/>
</dbReference>
<dbReference type="AlphaFoldDB" id="A0A3N1VNF5"/>
<comment type="caution">
    <text evidence="7">The sequence shown here is derived from an EMBL/GenBank/DDBJ whole genome shotgun (WGS) entry which is preliminary data.</text>
</comment>
<dbReference type="RefSeq" id="WP_123289443.1">
    <property type="nucleotide sequence ID" value="NZ_RJVA01000010.1"/>
</dbReference>
<dbReference type="Proteomes" id="UP000276223">
    <property type="component" value="Unassembled WGS sequence"/>
</dbReference>
<evidence type="ECO:0000259" key="6">
    <source>
        <dbReference type="Pfam" id="PF16320"/>
    </source>
</evidence>
<dbReference type="Gene3D" id="1.20.5.710">
    <property type="entry name" value="Single helix bin"/>
    <property type="match status" value="1"/>
</dbReference>
<organism evidence="7 8">
    <name type="scientific">Desulfosoma caldarium</name>
    <dbReference type="NCBI Taxonomy" id="610254"/>
    <lineage>
        <taxon>Bacteria</taxon>
        <taxon>Pseudomonadati</taxon>
        <taxon>Thermodesulfobacteriota</taxon>
        <taxon>Syntrophobacteria</taxon>
        <taxon>Syntrophobacterales</taxon>
        <taxon>Syntrophobacteraceae</taxon>
        <taxon>Desulfosoma</taxon>
    </lineage>
</organism>
<dbReference type="Pfam" id="PF16320">
    <property type="entry name" value="Ribosomal_L12_N"/>
    <property type="match status" value="1"/>
</dbReference>
<keyword evidence="3 4" id="KW-0687">Ribonucleoprotein</keyword>
<dbReference type="GO" id="GO:0006412">
    <property type="term" value="P:translation"/>
    <property type="evidence" value="ECO:0007669"/>
    <property type="project" value="UniProtKB-UniRule"/>
</dbReference>
<dbReference type="FunFam" id="3.30.1390.10:FF:000001">
    <property type="entry name" value="50S ribosomal protein L7/L12"/>
    <property type="match status" value="1"/>
</dbReference>
<sequence>MSEVTKEDVIKFIENMTVLELSQLVKELEDRFGVSAAAPMAVAAVAAAPGAEAAPVEEKTEFDVVITAVGDKKINVIKEVRALTSLGLKEAKDLVENLPGVVKEGIPKAEAEEIAKKLTEAGATVEIK</sequence>
<dbReference type="EMBL" id="RJVA01000010">
    <property type="protein sequence ID" value="ROR01742.1"/>
    <property type="molecule type" value="Genomic_DNA"/>
</dbReference>
<reference evidence="7 8" key="1">
    <citation type="submission" date="2018-11" db="EMBL/GenBank/DDBJ databases">
        <title>Genomic Encyclopedia of Type Strains, Phase IV (KMG-IV): sequencing the most valuable type-strain genomes for metagenomic binning, comparative biology and taxonomic classification.</title>
        <authorList>
            <person name="Goeker M."/>
        </authorList>
    </citation>
    <scope>NUCLEOTIDE SEQUENCE [LARGE SCALE GENOMIC DNA]</scope>
    <source>
        <strain evidence="7 8">DSM 22027</strain>
    </source>
</reference>
<dbReference type="InterPro" id="IPR000206">
    <property type="entry name" value="Ribosomal_bL12"/>
</dbReference>
<dbReference type="InterPro" id="IPR013823">
    <property type="entry name" value="Ribosomal_bL12_C"/>
</dbReference>
<proteinExistence type="inferred from homology"/>
<dbReference type="SUPFAM" id="SSF48300">
    <property type="entry name" value="Ribosomal protein L7/12, oligomerisation (N-terminal) domain"/>
    <property type="match status" value="1"/>
</dbReference>
<dbReference type="InterPro" id="IPR014719">
    <property type="entry name" value="Ribosomal_bL12_C/ClpS-like"/>
</dbReference>
<evidence type="ECO:0000256" key="4">
    <source>
        <dbReference type="HAMAP-Rule" id="MF_00368"/>
    </source>
</evidence>
<keyword evidence="2 4" id="KW-0689">Ribosomal protein</keyword>
<dbReference type="SUPFAM" id="SSF54736">
    <property type="entry name" value="ClpS-like"/>
    <property type="match status" value="1"/>
</dbReference>